<sequence length="87" mass="9613">MASWAAGIDGLKVGWAERNLLGLMDGPNCWAVKSAGPVGCCSWNFCGSVGVELLRGWSRVRRRRSHESASVFTSVATSWTREQRRSR</sequence>
<dbReference type="EMBL" id="KK198759">
    <property type="protein sequence ID" value="KCW62994.1"/>
    <property type="molecule type" value="Genomic_DNA"/>
</dbReference>
<name>A0A059BAF5_EUCGR</name>
<gene>
    <name evidence="1" type="ORF">EUGRSUZ_G00594</name>
</gene>
<reference evidence="1" key="1">
    <citation type="submission" date="2013-07" db="EMBL/GenBank/DDBJ databases">
        <title>The genome of Eucalyptus grandis.</title>
        <authorList>
            <person name="Schmutz J."/>
            <person name="Hayes R."/>
            <person name="Myburg A."/>
            <person name="Tuskan G."/>
            <person name="Grattapaglia D."/>
            <person name="Rokhsar D.S."/>
        </authorList>
    </citation>
    <scope>NUCLEOTIDE SEQUENCE</scope>
    <source>
        <tissue evidence="1">Leaf extractions</tissue>
    </source>
</reference>
<protein>
    <submittedName>
        <fullName evidence="1">Uncharacterized protein</fullName>
    </submittedName>
</protein>
<proteinExistence type="predicted"/>
<accession>A0A059BAF5</accession>
<dbReference type="InParanoid" id="A0A059BAF5"/>
<organism evidence="1">
    <name type="scientific">Eucalyptus grandis</name>
    <name type="common">Flooded gum</name>
    <dbReference type="NCBI Taxonomy" id="71139"/>
    <lineage>
        <taxon>Eukaryota</taxon>
        <taxon>Viridiplantae</taxon>
        <taxon>Streptophyta</taxon>
        <taxon>Embryophyta</taxon>
        <taxon>Tracheophyta</taxon>
        <taxon>Spermatophyta</taxon>
        <taxon>Magnoliopsida</taxon>
        <taxon>eudicotyledons</taxon>
        <taxon>Gunneridae</taxon>
        <taxon>Pentapetalae</taxon>
        <taxon>rosids</taxon>
        <taxon>malvids</taxon>
        <taxon>Myrtales</taxon>
        <taxon>Myrtaceae</taxon>
        <taxon>Myrtoideae</taxon>
        <taxon>Eucalypteae</taxon>
        <taxon>Eucalyptus</taxon>
    </lineage>
</organism>
<dbReference type="Gramene" id="KCW62994">
    <property type="protein sequence ID" value="KCW62994"/>
    <property type="gene ID" value="EUGRSUZ_G00594"/>
</dbReference>
<dbReference type="AlphaFoldDB" id="A0A059BAF5"/>
<evidence type="ECO:0000313" key="1">
    <source>
        <dbReference type="EMBL" id="KCW62994.1"/>
    </source>
</evidence>